<feature type="chain" id="PRO_5040153692" evidence="2">
    <location>
        <begin position="24"/>
        <end position="282"/>
    </location>
</feature>
<keyword evidence="4" id="KW-1185">Reference proteome</keyword>
<dbReference type="EMBL" id="CAJVPJ010000981">
    <property type="protein sequence ID" value="CAG8569036.1"/>
    <property type="molecule type" value="Genomic_DNA"/>
</dbReference>
<name>A0A9N9BKK6_9GLOM</name>
<comment type="caution">
    <text evidence="3">The sequence shown here is derived from an EMBL/GenBank/DDBJ whole genome shotgun (WGS) entry which is preliminary data.</text>
</comment>
<feature type="region of interest" description="Disordered" evidence="1">
    <location>
        <begin position="112"/>
        <end position="137"/>
    </location>
</feature>
<accession>A0A9N9BKK6</accession>
<organism evidence="3 4">
    <name type="scientific">Paraglomus occultum</name>
    <dbReference type="NCBI Taxonomy" id="144539"/>
    <lineage>
        <taxon>Eukaryota</taxon>
        <taxon>Fungi</taxon>
        <taxon>Fungi incertae sedis</taxon>
        <taxon>Mucoromycota</taxon>
        <taxon>Glomeromycotina</taxon>
        <taxon>Glomeromycetes</taxon>
        <taxon>Paraglomerales</taxon>
        <taxon>Paraglomeraceae</taxon>
        <taxon>Paraglomus</taxon>
    </lineage>
</organism>
<reference evidence="3" key="1">
    <citation type="submission" date="2021-06" db="EMBL/GenBank/DDBJ databases">
        <authorList>
            <person name="Kallberg Y."/>
            <person name="Tangrot J."/>
            <person name="Rosling A."/>
        </authorList>
    </citation>
    <scope>NUCLEOTIDE SEQUENCE</scope>
    <source>
        <strain evidence="3">IA702</strain>
    </source>
</reference>
<feature type="compositionally biased region" description="Low complexity" evidence="1">
    <location>
        <begin position="112"/>
        <end position="123"/>
    </location>
</feature>
<proteinExistence type="predicted"/>
<evidence type="ECO:0000313" key="4">
    <source>
        <dbReference type="Proteomes" id="UP000789572"/>
    </source>
</evidence>
<gene>
    <name evidence="3" type="ORF">POCULU_LOCUS5897</name>
</gene>
<protein>
    <submittedName>
        <fullName evidence="3">5737_t:CDS:1</fullName>
    </submittedName>
</protein>
<evidence type="ECO:0000256" key="1">
    <source>
        <dbReference type="SAM" id="MobiDB-lite"/>
    </source>
</evidence>
<feature type="signal peptide" evidence="2">
    <location>
        <begin position="1"/>
        <end position="23"/>
    </location>
</feature>
<feature type="compositionally biased region" description="Polar residues" evidence="1">
    <location>
        <begin position="124"/>
        <end position="134"/>
    </location>
</feature>
<evidence type="ECO:0000313" key="3">
    <source>
        <dbReference type="EMBL" id="CAG8569036.1"/>
    </source>
</evidence>
<evidence type="ECO:0000256" key="2">
    <source>
        <dbReference type="SAM" id="SignalP"/>
    </source>
</evidence>
<dbReference type="Proteomes" id="UP000789572">
    <property type="component" value="Unassembled WGS sequence"/>
</dbReference>
<dbReference type="AlphaFoldDB" id="A0A9N9BKK6"/>
<keyword evidence="2" id="KW-0732">Signal</keyword>
<sequence>MLANMKKLCFILVLSLTTIHVKSLPADLMGIFAVSDGNAPTRSRPIAVESSQTTAGVGPTFNSNAFISKVRSIAIFTETSGSSEAKEPTNYNIALTVTKYSNKATALINIPTRTRSSNSSKTTAPTPTETSHSNEAIALTNLKSCETTKTSEATTSTDIITPTELIVPTDITSTYSIAPADITYHRLSTPTFTTTTPTIIVSNSPTLIPTVAESNSAMRTNSNNPFLMPTSNAAKPTATTFNNFSTVTEWISTGKTFTTSKPLTSIISSPTLVVSSGKSQSH</sequence>